<name>A0A3S2XH18_9FLAO</name>
<accession>A0A3S2XH18</accession>
<comment type="caution">
    <text evidence="2">The sequence shown here is derived from an EMBL/GenBank/DDBJ whole genome shotgun (WGS) entry which is preliminary data.</text>
</comment>
<dbReference type="Proteomes" id="UP000285211">
    <property type="component" value="Unassembled WGS sequence"/>
</dbReference>
<dbReference type="PANTHER" id="PTHR30399:SF1">
    <property type="entry name" value="UTP PYROPHOSPHATASE"/>
    <property type="match status" value="1"/>
</dbReference>
<evidence type="ECO:0000313" key="2">
    <source>
        <dbReference type="EMBL" id="RVT75326.1"/>
    </source>
</evidence>
<dbReference type="InterPro" id="IPR053136">
    <property type="entry name" value="UTP_pyrophosphatase-like"/>
</dbReference>
<dbReference type="RefSeq" id="WP_128195551.1">
    <property type="nucleotide sequence ID" value="NZ_SACJ01000006.1"/>
</dbReference>
<sequence>MHHIQYGTKQITFSVAEKKRKSIAVEVHPDTSVQIKAPLDCSIDTIKKVVSKRSRWIITQQKYFEQFLPETPKREYVIGETHKYLGRNYLLKIINSQENKVKIQGSYLVVFTTKSTAEEVKHLMTEWYYKRASKIFEKMYEEAYRKFIQYKIQKPELQIKRMKKRWGSYTSSGKIVINPELIKVSSACIEYVIIHELCHLIERNHSKKFYNLLENIAPDWKHWKLKLEKI</sequence>
<dbReference type="AlphaFoldDB" id="A0A3S2XH18"/>
<feature type="domain" description="YgjP-like metallopeptidase" evidence="1">
    <location>
        <begin position="21"/>
        <end position="229"/>
    </location>
</feature>
<gene>
    <name evidence="2" type="ORF">EOD40_11215</name>
</gene>
<dbReference type="Pfam" id="PF01863">
    <property type="entry name" value="YgjP-like"/>
    <property type="match status" value="1"/>
</dbReference>
<dbReference type="InterPro" id="IPR002725">
    <property type="entry name" value="YgjP-like_metallopeptidase"/>
</dbReference>
<dbReference type="PANTHER" id="PTHR30399">
    <property type="entry name" value="UNCHARACTERIZED PROTEIN YGJP"/>
    <property type="match status" value="1"/>
</dbReference>
<organism evidence="2 3">
    <name type="scientific">Flavobacterium sufflavum</name>
    <dbReference type="NCBI Taxonomy" id="1921138"/>
    <lineage>
        <taxon>Bacteria</taxon>
        <taxon>Pseudomonadati</taxon>
        <taxon>Bacteroidota</taxon>
        <taxon>Flavobacteriia</taxon>
        <taxon>Flavobacteriales</taxon>
        <taxon>Flavobacteriaceae</taxon>
        <taxon>Flavobacterium</taxon>
    </lineage>
</organism>
<reference evidence="2 3" key="1">
    <citation type="submission" date="2019-01" db="EMBL/GenBank/DDBJ databases">
        <authorList>
            <person name="Chen W.-M."/>
        </authorList>
    </citation>
    <scope>NUCLEOTIDE SEQUENCE [LARGE SCALE GENOMIC DNA]</scope>
    <source>
        <strain evidence="2 3">BBQ-12</strain>
    </source>
</reference>
<dbReference type="OrthoDB" id="9811177at2"/>
<keyword evidence="3" id="KW-1185">Reference proteome</keyword>
<dbReference type="EMBL" id="SACJ01000006">
    <property type="protein sequence ID" value="RVT75326.1"/>
    <property type="molecule type" value="Genomic_DNA"/>
</dbReference>
<proteinExistence type="predicted"/>
<evidence type="ECO:0000313" key="3">
    <source>
        <dbReference type="Proteomes" id="UP000285211"/>
    </source>
</evidence>
<dbReference type="Gene3D" id="3.30.2010.10">
    <property type="entry name" value="Metalloproteases ('zincins'), catalytic domain"/>
    <property type="match status" value="1"/>
</dbReference>
<evidence type="ECO:0000259" key="1">
    <source>
        <dbReference type="Pfam" id="PF01863"/>
    </source>
</evidence>
<protein>
    <submittedName>
        <fullName evidence="2">M48 family peptidase</fullName>
    </submittedName>
</protein>
<dbReference type="CDD" id="cd07344">
    <property type="entry name" value="M48_yhfN_like"/>
    <property type="match status" value="1"/>
</dbReference>